<protein>
    <recommendedName>
        <fullName evidence="5">Fimbrillin family protein</fullName>
    </recommendedName>
</protein>
<feature type="signal peptide" evidence="2">
    <location>
        <begin position="1"/>
        <end position="21"/>
    </location>
</feature>
<reference evidence="4" key="1">
    <citation type="submission" date="2015-11" db="EMBL/GenBank/DDBJ databases">
        <authorList>
            <person name="Holder M.E."/>
            <person name="Ajami N.J."/>
            <person name="Petrosino J.F."/>
        </authorList>
    </citation>
    <scope>NUCLEOTIDE SEQUENCE [LARGE SCALE GENOMIC DNA]</scope>
    <source>
        <strain evidence="4">F0113</strain>
    </source>
</reference>
<dbReference type="KEGG" id="peo:AS203_00875"/>
<keyword evidence="4" id="KW-1185">Reference proteome</keyword>
<gene>
    <name evidence="3" type="ORF">AS203_00875</name>
</gene>
<dbReference type="OrthoDB" id="1081166at2"/>
<accession>A0A0S2KHQ9</accession>
<dbReference type="Proteomes" id="UP000056252">
    <property type="component" value="Chromosome"/>
</dbReference>
<dbReference type="RefSeq" id="WP_025065165.1">
    <property type="nucleotide sequence ID" value="NZ_CP013195.1"/>
</dbReference>
<dbReference type="AlphaFoldDB" id="A0A0S2KHQ9"/>
<dbReference type="STRING" id="76123.AS203_00875"/>
<evidence type="ECO:0000313" key="3">
    <source>
        <dbReference type="EMBL" id="ALO47832.1"/>
    </source>
</evidence>
<evidence type="ECO:0000256" key="1">
    <source>
        <dbReference type="SAM" id="MobiDB-lite"/>
    </source>
</evidence>
<organism evidence="3 4">
    <name type="scientific">Hoylesella enoeca</name>
    <dbReference type="NCBI Taxonomy" id="76123"/>
    <lineage>
        <taxon>Bacteria</taxon>
        <taxon>Pseudomonadati</taxon>
        <taxon>Bacteroidota</taxon>
        <taxon>Bacteroidia</taxon>
        <taxon>Bacteroidales</taxon>
        <taxon>Prevotellaceae</taxon>
        <taxon>Hoylesella</taxon>
    </lineage>
</organism>
<feature type="chain" id="PRO_5006601665" description="Fimbrillin family protein" evidence="2">
    <location>
        <begin position="22"/>
        <end position="510"/>
    </location>
</feature>
<dbReference type="PROSITE" id="PS51257">
    <property type="entry name" value="PROKAR_LIPOPROTEIN"/>
    <property type="match status" value="1"/>
</dbReference>
<evidence type="ECO:0000313" key="4">
    <source>
        <dbReference type="Proteomes" id="UP000056252"/>
    </source>
</evidence>
<sequence>MKTNILSLLALAGLITFAGCASDDTANKQTEQEPGTEGLTSFVEEDQATRTTGEYDGSGLNFFWTAGDRLWVNTGTAISPILTQDSKNNISDLLLPNPAIPTGVKRAAKAKFYFSGTFTASSYPVRYTGKNGTADKVTIKAAQSQSIPNDASHIGEDGDCGVATATKPVGGDKYHFTLDHKAAYATFLPFNSPGEIKGAQITKIKVSANEAMAGTYTINDAGTLTSPSSTSTSIALTLLNNFSIPKASTAAINAATMVIAPGTYTNFTVEYTLHDPATYVTGTITKTYPSVTFTAGKNKKVKTDLQVTVYGQDSYYMWDAAEGQHYWYGHLDSDGKPDGNYAQNNTDSRWHREDASVPAPAANRSAKDCPNANELIWYCMQGDPHRDDQTLWATMGHLYQGGIWFKKKDKISGFTDANYNGTDYRIIYQNFSNISITPGKPSNLNDYFYLPKLGLYGFGTLNDVGFTGYYWSSTPFPWNVHNAYILYLFNGNIDVGSNTRFNGCQLWTAQ</sequence>
<feature type="region of interest" description="Disordered" evidence="1">
    <location>
        <begin position="338"/>
        <end position="366"/>
    </location>
</feature>
<evidence type="ECO:0008006" key="5">
    <source>
        <dbReference type="Google" id="ProtNLM"/>
    </source>
</evidence>
<dbReference type="EMBL" id="CP013195">
    <property type="protein sequence ID" value="ALO47832.1"/>
    <property type="molecule type" value="Genomic_DNA"/>
</dbReference>
<keyword evidence="2" id="KW-0732">Signal</keyword>
<evidence type="ECO:0000256" key="2">
    <source>
        <dbReference type="SAM" id="SignalP"/>
    </source>
</evidence>
<proteinExistence type="predicted"/>
<name>A0A0S2KHQ9_9BACT</name>